<dbReference type="InterPro" id="IPR006115">
    <property type="entry name" value="6PGDH_NADP-bd"/>
</dbReference>
<feature type="domain" description="6-phosphogluconate dehydrogenase NADP-binding" evidence="3">
    <location>
        <begin position="319"/>
        <end position="477"/>
    </location>
</feature>
<dbReference type="Gene3D" id="3.40.50.720">
    <property type="entry name" value="NAD(P)-binding Rossmann-like Domain"/>
    <property type="match status" value="2"/>
</dbReference>
<dbReference type="GO" id="GO:0016616">
    <property type="term" value="F:oxidoreductase activity, acting on the CH-OH group of donors, NAD or NADP as acceptor"/>
    <property type="evidence" value="ECO:0007669"/>
    <property type="project" value="TreeGrafter"/>
</dbReference>
<dbReference type="GO" id="GO:0051287">
    <property type="term" value="F:NAD binding"/>
    <property type="evidence" value="ECO:0007669"/>
    <property type="project" value="InterPro"/>
</dbReference>
<reference evidence="5" key="1">
    <citation type="submission" date="2022-09" db="EMBL/GenBank/DDBJ databases">
        <title>Isolation and characterization of 3-chlorobenzoate degrading bacteria from soils in Shizuoka.</title>
        <authorList>
            <person name="Ifat A."/>
            <person name="Ogawa N."/>
            <person name="Kimbara K."/>
            <person name="Moriuchi R."/>
            <person name="Dohra H."/>
            <person name="Shintani M."/>
        </authorList>
    </citation>
    <scope>NUCLEOTIDE SEQUENCE</scope>
    <source>
        <strain evidence="5">19CS4-2</strain>
    </source>
</reference>
<evidence type="ECO:0000259" key="3">
    <source>
        <dbReference type="Pfam" id="PF03446"/>
    </source>
</evidence>
<protein>
    <submittedName>
        <fullName evidence="5">NAD(P)-dependent oxidoreductase</fullName>
    </submittedName>
</protein>
<sequence>MSMNIGYIGLGSMGSALARQLLRTHEVTVWDSSGAAMEALEKLGASVANSAAELARQCDTVLLCLPSISDVCELLFGSSGLEEALCAGKLIIDLTSGMPGEIRDIATQMAARGVAVIDAPVSGDVIDADAGSISILVSGSDTDCERALPILSAMSSKVFRCGGRVGDGQAMNLVNNLLSAGCRVATLEVVAMGRKMGLSLAALTDTINKGSGRNHTSKVTLQALADGNASPTHLAMALMLRDLNRIIQLGMEFNAPTPLANVVRGLLQIGVNMLGENAQGENVNDLIETMAASRIRESTSPEISQYPKASPSVGTKQLRVGYVGLGTMGGALARRLLLSRELRVFDARAETLSAFESEGVEIAADLPSLASECDVIFVCVPTSAIAREVILGIGGLVDGLSPGKVVVDQTTGDPTVTVKIASDLRKFGVDLIDAPVAGGARGAVAGTIAIMCGGSTDAFGKVRPILESISPNIVYCGKSGNGHIAKLINNSVSTCACLLTYEAAAIAVKYGLKLADVSAVINKSTGWSGASERILPTLSEAKATADFQLQLMVKDLRLAGMMAVAYGVPMLVARTVCSLYEMGAHELGNTANIDSMARLYETMADVNFTGA</sequence>
<feature type="domain" description="3-hydroxyisobutyrate dehydrogenase-like NAD-binding" evidence="4">
    <location>
        <begin position="166"/>
        <end position="279"/>
    </location>
</feature>
<dbReference type="Pfam" id="PF03446">
    <property type="entry name" value="NAD_binding_2"/>
    <property type="match status" value="2"/>
</dbReference>
<evidence type="ECO:0000256" key="1">
    <source>
        <dbReference type="ARBA" id="ARBA00023002"/>
    </source>
</evidence>
<dbReference type="Proteomes" id="UP001055111">
    <property type="component" value="Unassembled WGS sequence"/>
</dbReference>
<dbReference type="EMBL" id="BPUS01000008">
    <property type="protein sequence ID" value="GJH27057.1"/>
    <property type="molecule type" value="Genomic_DNA"/>
</dbReference>
<gene>
    <name evidence="5" type="ORF">CBA19CS42_21095</name>
</gene>
<dbReference type="InterPro" id="IPR008927">
    <property type="entry name" value="6-PGluconate_DH-like_C_sf"/>
</dbReference>
<dbReference type="RefSeq" id="WP_238213726.1">
    <property type="nucleotide sequence ID" value="NZ_BPUS01000008.1"/>
</dbReference>
<proteinExistence type="predicted"/>
<dbReference type="InterPro" id="IPR013328">
    <property type="entry name" value="6PGD_dom2"/>
</dbReference>
<dbReference type="AlphaFoldDB" id="A0AA37MT11"/>
<keyword evidence="1" id="KW-0560">Oxidoreductase</keyword>
<dbReference type="SUPFAM" id="SSF48179">
    <property type="entry name" value="6-phosphogluconate dehydrogenase C-terminal domain-like"/>
    <property type="match status" value="2"/>
</dbReference>
<feature type="domain" description="3-hydroxyisobutyrate dehydrogenase-like NAD-binding" evidence="4">
    <location>
        <begin position="480"/>
        <end position="600"/>
    </location>
</feature>
<organism evidence="5 6">
    <name type="scientific">Caballeronia novacaledonica</name>
    <dbReference type="NCBI Taxonomy" id="1544861"/>
    <lineage>
        <taxon>Bacteria</taxon>
        <taxon>Pseudomonadati</taxon>
        <taxon>Pseudomonadota</taxon>
        <taxon>Betaproteobacteria</taxon>
        <taxon>Burkholderiales</taxon>
        <taxon>Burkholderiaceae</taxon>
        <taxon>Caballeronia</taxon>
    </lineage>
</organism>
<name>A0AA37MT11_9BURK</name>
<accession>A0AA37MT11</accession>
<dbReference type="PANTHER" id="PTHR22981:SF7">
    <property type="entry name" value="3-HYDROXYISOBUTYRATE DEHYDROGENASE, MITOCHONDRIAL"/>
    <property type="match status" value="1"/>
</dbReference>
<evidence type="ECO:0000256" key="2">
    <source>
        <dbReference type="ARBA" id="ARBA00023027"/>
    </source>
</evidence>
<dbReference type="InterPro" id="IPR036291">
    <property type="entry name" value="NAD(P)-bd_dom_sf"/>
</dbReference>
<evidence type="ECO:0000313" key="6">
    <source>
        <dbReference type="Proteomes" id="UP001055111"/>
    </source>
</evidence>
<dbReference type="SUPFAM" id="SSF51735">
    <property type="entry name" value="NAD(P)-binding Rossmann-fold domains"/>
    <property type="match status" value="2"/>
</dbReference>
<comment type="caution">
    <text evidence="5">The sequence shown here is derived from an EMBL/GenBank/DDBJ whole genome shotgun (WGS) entry which is preliminary data.</text>
</comment>
<dbReference type="GO" id="GO:0050661">
    <property type="term" value="F:NADP binding"/>
    <property type="evidence" value="ECO:0007669"/>
    <property type="project" value="InterPro"/>
</dbReference>
<dbReference type="Pfam" id="PF14833">
    <property type="entry name" value="NAD_binding_11"/>
    <property type="match status" value="2"/>
</dbReference>
<dbReference type="InterPro" id="IPR029154">
    <property type="entry name" value="HIBADH-like_NADP-bd"/>
</dbReference>
<dbReference type="Gene3D" id="1.10.1040.10">
    <property type="entry name" value="N-(1-d-carboxylethyl)-l-norvaline Dehydrogenase, domain 2"/>
    <property type="match status" value="2"/>
</dbReference>
<evidence type="ECO:0000313" key="5">
    <source>
        <dbReference type="EMBL" id="GJH27057.1"/>
    </source>
</evidence>
<keyword evidence="2" id="KW-0520">NAD</keyword>
<dbReference type="PANTHER" id="PTHR22981">
    <property type="entry name" value="3-HYDROXYISOBUTYRATE DEHYDROGENASE-RELATED"/>
    <property type="match status" value="1"/>
</dbReference>
<evidence type="ECO:0000259" key="4">
    <source>
        <dbReference type="Pfam" id="PF14833"/>
    </source>
</evidence>
<feature type="domain" description="6-phosphogluconate dehydrogenase NADP-binding" evidence="3">
    <location>
        <begin position="4"/>
        <end position="162"/>
    </location>
</feature>